<feature type="domain" description="ATP-dependent DNA ligase family profile" evidence="7">
    <location>
        <begin position="163"/>
        <end position="261"/>
    </location>
</feature>
<keyword evidence="3" id="KW-0235">DNA replication</keyword>
<accession>A0A1H2ZCA9</accession>
<dbReference type="PANTHER" id="PTHR47810:SF1">
    <property type="entry name" value="DNA LIGASE B"/>
    <property type="match status" value="1"/>
</dbReference>
<evidence type="ECO:0000256" key="3">
    <source>
        <dbReference type="ARBA" id="ARBA00022705"/>
    </source>
</evidence>
<organism evidence="8 9">
    <name type="scientific">Thiocapsa roseopersicina</name>
    <dbReference type="NCBI Taxonomy" id="1058"/>
    <lineage>
        <taxon>Bacteria</taxon>
        <taxon>Pseudomonadati</taxon>
        <taxon>Pseudomonadota</taxon>
        <taxon>Gammaproteobacteria</taxon>
        <taxon>Chromatiales</taxon>
        <taxon>Chromatiaceae</taxon>
        <taxon>Thiocapsa</taxon>
    </lineage>
</organism>
<evidence type="ECO:0000256" key="1">
    <source>
        <dbReference type="ARBA" id="ARBA00001968"/>
    </source>
</evidence>
<evidence type="ECO:0000256" key="2">
    <source>
        <dbReference type="ARBA" id="ARBA00022598"/>
    </source>
</evidence>
<keyword evidence="2 8" id="KW-0436">Ligase</keyword>
<dbReference type="RefSeq" id="WP_093034125.1">
    <property type="nucleotide sequence ID" value="NZ_FNNZ01000015.1"/>
</dbReference>
<dbReference type="Gene3D" id="3.30.1490.70">
    <property type="match status" value="1"/>
</dbReference>
<gene>
    <name evidence="8" type="ORF">SAMN05421783_11538</name>
</gene>
<dbReference type="GO" id="GO:0006281">
    <property type="term" value="P:DNA repair"/>
    <property type="evidence" value="ECO:0007669"/>
    <property type="project" value="UniProtKB-KW"/>
</dbReference>
<dbReference type="GO" id="GO:0006310">
    <property type="term" value="P:DNA recombination"/>
    <property type="evidence" value="ECO:0007669"/>
    <property type="project" value="InterPro"/>
</dbReference>
<proteinExistence type="predicted"/>
<sequence>MPHGTRLRFGLSLLLLVSVVPRGYAGVPDEVSGAVAGVPASSLDSAGLSSTTAEALPDLALAEVYRPGLDLGDYLVSEKLDGVRGYWNGRRLITRGGLPVKAPVWFTSGFPAVALDGELWMGRGTFAVLSGTVRRLEPDEDAWRRVRYMVFDLPDHPGGFETRLNALRALIAATPSPYIGLVAQNRVADHDALMAALNQVVAAGGEGLMLHRRDAAYRIGRSADLLKVKPYLEADARVIAHLPGRGRHEGRLGSLLVEEADGTRFRLGTGFSDAEREDPPPVGSLVNFKYHGRTTNGLPRFASFRRRAETL</sequence>
<dbReference type="Pfam" id="PF14743">
    <property type="entry name" value="DNA_ligase_OB_2"/>
    <property type="match status" value="1"/>
</dbReference>
<comment type="cofactor">
    <cofactor evidence="1">
        <name>a divalent metal cation</name>
        <dbReference type="ChEBI" id="CHEBI:60240"/>
    </cofactor>
</comment>
<dbReference type="InterPro" id="IPR050326">
    <property type="entry name" value="NAD_dep_DNA_ligaseB"/>
</dbReference>
<name>A0A1H2ZCA9_THIRO</name>
<protein>
    <submittedName>
        <fullName evidence="8">DNA ligase-1</fullName>
    </submittedName>
</protein>
<evidence type="ECO:0000313" key="9">
    <source>
        <dbReference type="Proteomes" id="UP000198816"/>
    </source>
</evidence>
<keyword evidence="5" id="KW-0234">DNA repair</keyword>
<evidence type="ECO:0000256" key="4">
    <source>
        <dbReference type="ARBA" id="ARBA00022763"/>
    </source>
</evidence>
<dbReference type="PANTHER" id="PTHR47810">
    <property type="entry name" value="DNA LIGASE"/>
    <property type="match status" value="1"/>
</dbReference>
<evidence type="ECO:0000256" key="5">
    <source>
        <dbReference type="ARBA" id="ARBA00023204"/>
    </source>
</evidence>
<reference evidence="9" key="1">
    <citation type="submission" date="2016-10" db="EMBL/GenBank/DDBJ databases">
        <authorList>
            <person name="Varghese N."/>
            <person name="Submissions S."/>
        </authorList>
    </citation>
    <scope>NUCLEOTIDE SEQUENCE [LARGE SCALE GENOMIC DNA]</scope>
    <source>
        <strain evidence="9">DSM 217</strain>
    </source>
</reference>
<dbReference type="CDD" id="cd08041">
    <property type="entry name" value="OBF_kDNA_ligase_like"/>
    <property type="match status" value="1"/>
</dbReference>
<dbReference type="GO" id="GO:0003910">
    <property type="term" value="F:DNA ligase (ATP) activity"/>
    <property type="evidence" value="ECO:0007669"/>
    <property type="project" value="UniProtKB-EC"/>
</dbReference>
<dbReference type="InterPro" id="IPR012340">
    <property type="entry name" value="NA-bd_OB-fold"/>
</dbReference>
<dbReference type="Gene3D" id="2.40.50.140">
    <property type="entry name" value="Nucleic acid-binding proteins"/>
    <property type="match status" value="1"/>
</dbReference>
<dbReference type="GO" id="GO:0006260">
    <property type="term" value="P:DNA replication"/>
    <property type="evidence" value="ECO:0007669"/>
    <property type="project" value="UniProtKB-KW"/>
</dbReference>
<dbReference type="Pfam" id="PF01068">
    <property type="entry name" value="DNA_ligase_A_M"/>
    <property type="match status" value="1"/>
</dbReference>
<dbReference type="InterPro" id="IPR029319">
    <property type="entry name" value="DNA_ligase_OB"/>
</dbReference>
<dbReference type="AlphaFoldDB" id="A0A1H2ZCA9"/>
<evidence type="ECO:0000256" key="6">
    <source>
        <dbReference type="ARBA" id="ARBA00034003"/>
    </source>
</evidence>
<dbReference type="SUPFAM" id="SSF50249">
    <property type="entry name" value="Nucleic acid-binding proteins"/>
    <property type="match status" value="1"/>
</dbReference>
<evidence type="ECO:0000313" key="8">
    <source>
        <dbReference type="EMBL" id="SDX14618.1"/>
    </source>
</evidence>
<dbReference type="OrthoDB" id="9782700at2"/>
<keyword evidence="4" id="KW-0227">DNA damage</keyword>
<comment type="catalytic activity">
    <reaction evidence="6">
        <text>ATP + (deoxyribonucleotide)n-3'-hydroxyl + 5'-phospho-(deoxyribonucleotide)m = (deoxyribonucleotide)n+m + AMP + diphosphate.</text>
        <dbReference type="EC" id="6.5.1.1"/>
    </reaction>
</comment>
<dbReference type="InterPro" id="IPR012310">
    <property type="entry name" value="DNA_ligase_ATP-dep_cent"/>
</dbReference>
<dbReference type="PROSITE" id="PS50160">
    <property type="entry name" value="DNA_LIGASE_A3"/>
    <property type="match status" value="1"/>
</dbReference>
<evidence type="ECO:0000259" key="7">
    <source>
        <dbReference type="PROSITE" id="PS50160"/>
    </source>
</evidence>
<keyword evidence="9" id="KW-1185">Reference proteome</keyword>
<dbReference type="STRING" id="1058.SAMN05421783_11538"/>
<dbReference type="EMBL" id="FNNZ01000015">
    <property type="protein sequence ID" value="SDX14618.1"/>
    <property type="molecule type" value="Genomic_DNA"/>
</dbReference>
<dbReference type="GO" id="GO:0005524">
    <property type="term" value="F:ATP binding"/>
    <property type="evidence" value="ECO:0007669"/>
    <property type="project" value="InterPro"/>
</dbReference>
<dbReference type="NCBIfam" id="NF006592">
    <property type="entry name" value="PRK09125.1"/>
    <property type="match status" value="1"/>
</dbReference>
<dbReference type="Proteomes" id="UP000198816">
    <property type="component" value="Unassembled WGS sequence"/>
</dbReference>
<dbReference type="CDD" id="cd07896">
    <property type="entry name" value="Adenylation_kDNA_ligase_like"/>
    <property type="match status" value="1"/>
</dbReference>
<dbReference type="SUPFAM" id="SSF56091">
    <property type="entry name" value="DNA ligase/mRNA capping enzyme, catalytic domain"/>
    <property type="match status" value="1"/>
</dbReference>
<dbReference type="Gene3D" id="3.30.470.30">
    <property type="entry name" value="DNA ligase/mRNA capping enzyme"/>
    <property type="match status" value="1"/>
</dbReference>